<organism evidence="7">
    <name type="scientific">Candidatus Fermentithermobacillus carboniphilus</name>
    <dbReference type="NCBI Taxonomy" id="3085328"/>
    <lineage>
        <taxon>Bacteria</taxon>
        <taxon>Bacillati</taxon>
        <taxon>Bacillota</taxon>
        <taxon>Candidatus Fermentithermobacillia</taxon>
        <taxon>Candidatus Fermentithermobacillales</taxon>
        <taxon>Candidatus Fermentithermobacillaceae</taxon>
        <taxon>Candidatus Fermentithermobacillus</taxon>
    </lineage>
</organism>
<reference evidence="7" key="2">
    <citation type="journal article" date="2023" name="Biology">
        <title>Prokaryotic Life Associated with Coal-Fire Gas Vents Revealed by Metagenomics.</title>
        <authorList>
            <person name="Kadnikov V.V."/>
            <person name="Mardanov A.V."/>
            <person name="Beletsky A.V."/>
            <person name="Karnachuk O.V."/>
            <person name="Ravin N.V."/>
        </authorList>
    </citation>
    <scope>NUCLEOTIDE SEQUENCE</scope>
    <source>
        <strain evidence="7">Bu02</strain>
    </source>
</reference>
<comment type="subcellular location">
    <subcellularLocation>
        <location evidence="5">Cytoplasm</location>
    </subcellularLocation>
</comment>
<evidence type="ECO:0000256" key="3">
    <source>
        <dbReference type="ARBA" id="ARBA00022679"/>
    </source>
</evidence>
<dbReference type="Pfam" id="PF00583">
    <property type="entry name" value="Acetyltransf_1"/>
    <property type="match status" value="1"/>
</dbReference>
<protein>
    <recommendedName>
        <fullName evidence="5">[Ribosomal protein bS18]-alanine N-acetyltransferase</fullName>
        <ecNumber evidence="5">2.3.1.266</ecNumber>
    </recommendedName>
</protein>
<dbReference type="InterPro" id="IPR000182">
    <property type="entry name" value="GNAT_dom"/>
</dbReference>
<evidence type="ECO:0000256" key="2">
    <source>
        <dbReference type="ARBA" id="ARBA00022490"/>
    </source>
</evidence>
<evidence type="ECO:0000256" key="4">
    <source>
        <dbReference type="ARBA" id="ARBA00023315"/>
    </source>
</evidence>
<dbReference type="InterPro" id="IPR016181">
    <property type="entry name" value="Acyl_CoA_acyltransferase"/>
</dbReference>
<feature type="domain" description="N-acetyltransferase" evidence="6">
    <location>
        <begin position="1"/>
        <end position="141"/>
    </location>
</feature>
<proteinExistence type="inferred from homology"/>
<dbReference type="CDD" id="cd04301">
    <property type="entry name" value="NAT_SF"/>
    <property type="match status" value="1"/>
</dbReference>
<dbReference type="EC" id="2.3.1.266" evidence="5"/>
<comment type="catalytic activity">
    <reaction evidence="5">
        <text>N-terminal L-alanyl-[ribosomal protein bS18] + acetyl-CoA = N-terminal N(alpha)-acetyl-L-alanyl-[ribosomal protein bS18] + CoA + H(+)</text>
        <dbReference type="Rhea" id="RHEA:43756"/>
        <dbReference type="Rhea" id="RHEA-COMP:10676"/>
        <dbReference type="Rhea" id="RHEA-COMP:10677"/>
        <dbReference type="ChEBI" id="CHEBI:15378"/>
        <dbReference type="ChEBI" id="CHEBI:57287"/>
        <dbReference type="ChEBI" id="CHEBI:57288"/>
        <dbReference type="ChEBI" id="CHEBI:64718"/>
        <dbReference type="ChEBI" id="CHEBI:83683"/>
        <dbReference type="EC" id="2.3.1.266"/>
    </reaction>
</comment>
<evidence type="ECO:0000256" key="1">
    <source>
        <dbReference type="ARBA" id="ARBA00005395"/>
    </source>
</evidence>
<dbReference type="InterPro" id="IPR050680">
    <property type="entry name" value="YpeA/RimI_acetyltransf"/>
</dbReference>
<dbReference type="PROSITE" id="PS51186">
    <property type="entry name" value="GNAT"/>
    <property type="match status" value="1"/>
</dbReference>
<dbReference type="AlphaFoldDB" id="A0AAT9LF52"/>
<keyword evidence="4" id="KW-0012">Acyltransferase</keyword>
<evidence type="ECO:0000313" key="7">
    <source>
        <dbReference type="EMBL" id="QUL99646.1"/>
    </source>
</evidence>
<dbReference type="GO" id="GO:0008999">
    <property type="term" value="F:protein-N-terminal-alanine acetyltransferase activity"/>
    <property type="evidence" value="ECO:0007669"/>
    <property type="project" value="UniProtKB-EC"/>
</dbReference>
<dbReference type="SUPFAM" id="SSF55729">
    <property type="entry name" value="Acyl-CoA N-acyltransferases (Nat)"/>
    <property type="match status" value="1"/>
</dbReference>
<keyword evidence="3" id="KW-0808">Transferase</keyword>
<dbReference type="KEGG" id="fcz:IMF26_07940"/>
<dbReference type="EMBL" id="CP062796">
    <property type="protein sequence ID" value="QUL99646.1"/>
    <property type="molecule type" value="Genomic_DNA"/>
</dbReference>
<dbReference type="Gene3D" id="3.40.630.30">
    <property type="match status" value="1"/>
</dbReference>
<dbReference type="PANTHER" id="PTHR43420:SF44">
    <property type="entry name" value="ACETYLTRANSFERASE YPEA"/>
    <property type="match status" value="1"/>
</dbReference>
<comment type="similarity">
    <text evidence="1 5">Belongs to the acetyltransferase family. RimI subfamily.</text>
</comment>
<dbReference type="GO" id="GO:0005737">
    <property type="term" value="C:cytoplasm"/>
    <property type="evidence" value="ECO:0007669"/>
    <property type="project" value="UniProtKB-SubCell"/>
</dbReference>
<reference evidence="7" key="1">
    <citation type="submission" date="2020-10" db="EMBL/GenBank/DDBJ databases">
        <authorList>
            <person name="Kadnikov V."/>
            <person name="Beletsky A.V."/>
            <person name="Mardanov A.V."/>
            <person name="Karnachuk O.V."/>
            <person name="Ravin N.V."/>
        </authorList>
    </citation>
    <scope>NUCLEOTIDE SEQUENCE</scope>
    <source>
        <strain evidence="7">Bu02</strain>
    </source>
</reference>
<evidence type="ECO:0000259" key="6">
    <source>
        <dbReference type="PROSITE" id="PS51186"/>
    </source>
</evidence>
<name>A0AAT9LF52_9FIRM</name>
<dbReference type="GO" id="GO:0005840">
    <property type="term" value="C:ribosome"/>
    <property type="evidence" value="ECO:0007669"/>
    <property type="project" value="UniProtKB-KW"/>
</dbReference>
<comment type="function">
    <text evidence="5">Acetylates the N-terminal alanine of ribosomal protein bS18.</text>
</comment>
<dbReference type="PANTHER" id="PTHR43420">
    <property type="entry name" value="ACETYLTRANSFERASE"/>
    <property type="match status" value="1"/>
</dbReference>
<evidence type="ECO:0000256" key="5">
    <source>
        <dbReference type="RuleBase" id="RU363094"/>
    </source>
</evidence>
<dbReference type="InterPro" id="IPR006464">
    <property type="entry name" value="AcTrfase_RimI/Ard1"/>
</dbReference>
<keyword evidence="7" id="KW-0687">Ribonucleoprotein</keyword>
<gene>
    <name evidence="7" type="primary">rimI</name>
    <name evidence="7" type="ORF">IMF26_07940</name>
</gene>
<keyword evidence="7" id="KW-0689">Ribosomal protein</keyword>
<sequence length="155" mass="18108">MTPEDLDRVLEIEQLSYPTPWSRRAFLSELTENSYAHYFVARVGGEIVGYFGMWIILEEAHITNIAVHPSFRRQGIGESMLRFAFEKAKDLGATRMTLEVRVSNIPAQTLYRKLGFEDRGIRRGYYTDTNEDAIIMWKDDLGPRKPKQEQVKWMM</sequence>
<accession>A0AAT9LF52</accession>
<dbReference type="NCBIfam" id="TIGR01575">
    <property type="entry name" value="rimI"/>
    <property type="match status" value="1"/>
</dbReference>
<keyword evidence="2 5" id="KW-0963">Cytoplasm</keyword>